<gene>
    <name evidence="2" type="ORF">Mal48_19310</name>
</gene>
<dbReference type="RefSeq" id="WP_145198120.1">
    <property type="nucleotide sequence ID" value="NZ_CP036267.1"/>
</dbReference>
<dbReference type="EMBL" id="CP036267">
    <property type="protein sequence ID" value="QDT32684.1"/>
    <property type="molecule type" value="Genomic_DNA"/>
</dbReference>
<keyword evidence="3" id="KW-1185">Reference proteome</keyword>
<feature type="compositionally biased region" description="Low complexity" evidence="1">
    <location>
        <begin position="266"/>
        <end position="279"/>
    </location>
</feature>
<proteinExistence type="predicted"/>
<organism evidence="2 3">
    <name type="scientific">Thalassoglobus polymorphus</name>
    <dbReference type="NCBI Taxonomy" id="2527994"/>
    <lineage>
        <taxon>Bacteria</taxon>
        <taxon>Pseudomonadati</taxon>
        <taxon>Planctomycetota</taxon>
        <taxon>Planctomycetia</taxon>
        <taxon>Planctomycetales</taxon>
        <taxon>Planctomycetaceae</taxon>
        <taxon>Thalassoglobus</taxon>
    </lineage>
</organism>
<evidence type="ECO:0000256" key="1">
    <source>
        <dbReference type="SAM" id="MobiDB-lite"/>
    </source>
</evidence>
<dbReference type="OrthoDB" id="271260at2"/>
<feature type="region of interest" description="Disordered" evidence="1">
    <location>
        <begin position="259"/>
        <end position="279"/>
    </location>
</feature>
<sequence length="279" mass="30674">MKKSTFLQIAFIALSAMVWLGCGQAKYEERLQASTEFYEYMETIERNLASPIWVDSQYGLKLKLPIPFKVPMAKPEILQDEDGNTFPGPDQRQPQELLGIELPGIIEAWQAFLPGESGEQIDSRIYVLTNHSRFKLTDGALTQEPMEFMDDLEAELARAFDVIIPDGEANQAGDNIRYGLTVPPSGSPNSKFIAPKRYSVIRFISTAEGSGPPVQAVLYEHFAGDIQAAVLIIGPKSFTSQFRQRIELALQTFSVSPQASSQMNQSTGTATPSGGASGF</sequence>
<evidence type="ECO:0000313" key="2">
    <source>
        <dbReference type="EMBL" id="QDT32684.1"/>
    </source>
</evidence>
<protein>
    <submittedName>
        <fullName evidence="2">Uncharacterized protein</fullName>
    </submittedName>
</protein>
<reference evidence="2 3" key="1">
    <citation type="submission" date="2019-02" db="EMBL/GenBank/DDBJ databases">
        <title>Deep-cultivation of Planctomycetes and their phenomic and genomic characterization uncovers novel biology.</title>
        <authorList>
            <person name="Wiegand S."/>
            <person name="Jogler M."/>
            <person name="Boedeker C."/>
            <person name="Pinto D."/>
            <person name="Vollmers J."/>
            <person name="Rivas-Marin E."/>
            <person name="Kohn T."/>
            <person name="Peeters S.H."/>
            <person name="Heuer A."/>
            <person name="Rast P."/>
            <person name="Oberbeckmann S."/>
            <person name="Bunk B."/>
            <person name="Jeske O."/>
            <person name="Meyerdierks A."/>
            <person name="Storesund J.E."/>
            <person name="Kallscheuer N."/>
            <person name="Luecker S."/>
            <person name="Lage O.M."/>
            <person name="Pohl T."/>
            <person name="Merkel B.J."/>
            <person name="Hornburger P."/>
            <person name="Mueller R.-W."/>
            <person name="Bruemmer F."/>
            <person name="Labrenz M."/>
            <person name="Spormann A.M."/>
            <person name="Op den Camp H."/>
            <person name="Overmann J."/>
            <person name="Amann R."/>
            <person name="Jetten M.S.M."/>
            <person name="Mascher T."/>
            <person name="Medema M.H."/>
            <person name="Devos D.P."/>
            <person name="Kaster A.-K."/>
            <person name="Ovreas L."/>
            <person name="Rohde M."/>
            <person name="Galperin M.Y."/>
            <person name="Jogler C."/>
        </authorList>
    </citation>
    <scope>NUCLEOTIDE SEQUENCE [LARGE SCALE GENOMIC DNA]</scope>
    <source>
        <strain evidence="2 3">Mal48</strain>
    </source>
</reference>
<dbReference type="Proteomes" id="UP000315724">
    <property type="component" value="Chromosome"/>
</dbReference>
<evidence type="ECO:0000313" key="3">
    <source>
        <dbReference type="Proteomes" id="UP000315724"/>
    </source>
</evidence>
<dbReference type="KEGG" id="tpol:Mal48_19310"/>
<name>A0A517QM27_9PLAN</name>
<accession>A0A517QM27</accession>
<dbReference type="PROSITE" id="PS51257">
    <property type="entry name" value="PROKAR_LIPOPROTEIN"/>
    <property type="match status" value="1"/>
</dbReference>
<dbReference type="AlphaFoldDB" id="A0A517QM27"/>